<dbReference type="InterPro" id="IPR013536">
    <property type="entry name" value="WLM_dom"/>
</dbReference>
<dbReference type="PROSITE" id="PS50199">
    <property type="entry name" value="ZF_RANBP2_2"/>
    <property type="match status" value="1"/>
</dbReference>
<evidence type="ECO:0000313" key="6">
    <source>
        <dbReference type="Proteomes" id="UP000294847"/>
    </source>
</evidence>
<evidence type="ECO:0000256" key="4">
    <source>
        <dbReference type="SAM" id="MobiDB-lite"/>
    </source>
</evidence>
<dbReference type="InterPro" id="IPR001876">
    <property type="entry name" value="Znf_RanBP2"/>
</dbReference>
<dbReference type="InterPro" id="IPR036443">
    <property type="entry name" value="Znf_RanBP2_sf"/>
</dbReference>
<dbReference type="SUPFAM" id="SSF90209">
    <property type="entry name" value="Ran binding protein zinc finger-like"/>
    <property type="match status" value="1"/>
</dbReference>
<dbReference type="GO" id="GO:0005634">
    <property type="term" value="C:nucleus"/>
    <property type="evidence" value="ECO:0007669"/>
    <property type="project" value="TreeGrafter"/>
</dbReference>
<accession>A0A4P7N4W8</accession>
<feature type="region of interest" description="Disordered" evidence="4">
    <location>
        <begin position="365"/>
        <end position="384"/>
    </location>
</feature>
<keyword evidence="1" id="KW-0479">Metal-binding</keyword>
<dbReference type="AlphaFoldDB" id="A0A4P7N4W8"/>
<dbReference type="PANTHER" id="PTHR46622">
    <property type="entry name" value="DNA-DEPENDENT METALLOPROTEASE WSS1"/>
    <property type="match status" value="1"/>
</dbReference>
<feature type="compositionally biased region" description="Basic and acidic residues" evidence="4">
    <location>
        <begin position="273"/>
        <end position="287"/>
    </location>
</feature>
<dbReference type="SMART" id="SM00547">
    <property type="entry name" value="ZnF_RBZ"/>
    <property type="match status" value="1"/>
</dbReference>
<keyword evidence="2" id="KW-0863">Zinc-finger</keyword>
<keyword evidence="3" id="KW-0862">Zinc</keyword>
<dbReference type="InterPro" id="IPR053000">
    <property type="entry name" value="WSS1-like_metalloprotease"/>
</dbReference>
<evidence type="ECO:0000256" key="1">
    <source>
        <dbReference type="ARBA" id="ARBA00022723"/>
    </source>
</evidence>
<dbReference type="EMBL" id="CP034205">
    <property type="protein sequence ID" value="QBZ56111.1"/>
    <property type="molecule type" value="Genomic_DNA"/>
</dbReference>
<evidence type="ECO:0000313" key="5">
    <source>
        <dbReference type="EMBL" id="QBZ56111.1"/>
    </source>
</evidence>
<dbReference type="Gene3D" id="2.30.30.380">
    <property type="entry name" value="Zn-finger domain of Sec23/24"/>
    <property type="match status" value="1"/>
</dbReference>
<dbReference type="GO" id="GO:0006281">
    <property type="term" value="P:DNA repair"/>
    <property type="evidence" value="ECO:0007669"/>
    <property type="project" value="TreeGrafter"/>
</dbReference>
<proteinExistence type="predicted"/>
<reference evidence="5 6" key="1">
    <citation type="journal article" date="2019" name="Mol. Biol. Evol.">
        <title>Blast fungal genomes show frequent chromosomal changes, gene gains and losses, and effector gene turnover.</title>
        <authorList>
            <person name="Gomez Luciano L.B."/>
            <person name="Jason Tsai I."/>
            <person name="Chuma I."/>
            <person name="Tosa Y."/>
            <person name="Chen Y.H."/>
            <person name="Li J.Y."/>
            <person name="Li M.Y."/>
            <person name="Jade Lu M.Y."/>
            <person name="Nakayashiki H."/>
            <person name="Li W.H."/>
        </authorList>
    </citation>
    <scope>NUCLEOTIDE SEQUENCE [LARGE SCALE GENOMIC DNA]</scope>
    <source>
        <strain evidence="5">MZ5-1-6</strain>
    </source>
</reference>
<dbReference type="PROSITE" id="PS51397">
    <property type="entry name" value="WLM"/>
    <property type="match status" value="1"/>
</dbReference>
<evidence type="ECO:0000256" key="3">
    <source>
        <dbReference type="ARBA" id="ARBA00022833"/>
    </source>
</evidence>
<sequence length="483" mass="53950">MAEHDALFGSYSHLKNLSRQEDALHTLKRLASMVKPIMRARGWRVRQLAEFYPDQQNLLGLNVNRTHKILVRLRYPGDVNQFLPFEEVTDTLLHELAHIVHGPHDSKFHALWDQLRDEHEGLLRSGYTGDGFLSVGHKLGGRRIPMDEARRIARVAAERRRAERGDVGRRLGGRTPRPGENIRDVIANAAGRRQASLQGCGNTKHGEGEIRQIEEAATRNGFRTKAEEDKANEDAIAQALWELVQEDKKARLGTSFVPPADFNQDLVVIDGKMSDDKSRRAGHDSLKRAGSSHDMSDVPPLKRPAASGSMSTTVQWTCTACTLINAPGNLRCEICEHPRPTEAAATRASGLTAKQTTKSEVIDLTTSPKQSAKPLNKTVSDDVNSAARSRESKLAPFWHCRHCETRMERKWWTCSKCGRMKEADSSHGRAEKPNSGGVYSQGGTYVPRIPAPTSDCWKCLNCKTRMDSKWWICSMCGKMKESS</sequence>
<dbReference type="GO" id="GO:0008270">
    <property type="term" value="F:zinc ion binding"/>
    <property type="evidence" value="ECO:0007669"/>
    <property type="project" value="UniProtKB-KW"/>
</dbReference>
<name>A0A4P7N4W8_PYROR</name>
<dbReference type="PANTHER" id="PTHR46622:SF1">
    <property type="entry name" value="DNA-DEPENDENT METALLOPROTEASE WSS1"/>
    <property type="match status" value="1"/>
</dbReference>
<dbReference type="Proteomes" id="UP000294847">
    <property type="component" value="Chromosome 2"/>
</dbReference>
<dbReference type="Pfam" id="PF08325">
    <property type="entry name" value="WLM"/>
    <property type="match status" value="1"/>
</dbReference>
<dbReference type="PROSITE" id="PS01358">
    <property type="entry name" value="ZF_RANBP2_1"/>
    <property type="match status" value="1"/>
</dbReference>
<evidence type="ECO:0000256" key="2">
    <source>
        <dbReference type="ARBA" id="ARBA00022771"/>
    </source>
</evidence>
<dbReference type="GO" id="GO:0008237">
    <property type="term" value="F:metallopeptidase activity"/>
    <property type="evidence" value="ECO:0007669"/>
    <property type="project" value="TreeGrafter"/>
</dbReference>
<dbReference type="Pfam" id="PF00641">
    <property type="entry name" value="Zn_ribbon_RanBP"/>
    <property type="match status" value="1"/>
</dbReference>
<feature type="region of interest" description="Disordered" evidence="4">
    <location>
        <begin position="273"/>
        <end position="308"/>
    </location>
</feature>
<gene>
    <name evidence="5" type="ORF">PoMZ_01017</name>
</gene>
<organism evidence="5 6">
    <name type="scientific">Pyricularia oryzae</name>
    <name type="common">Rice blast fungus</name>
    <name type="synonym">Magnaporthe oryzae</name>
    <dbReference type="NCBI Taxonomy" id="318829"/>
    <lineage>
        <taxon>Eukaryota</taxon>
        <taxon>Fungi</taxon>
        <taxon>Dikarya</taxon>
        <taxon>Ascomycota</taxon>
        <taxon>Pezizomycotina</taxon>
        <taxon>Sordariomycetes</taxon>
        <taxon>Sordariomycetidae</taxon>
        <taxon>Magnaporthales</taxon>
        <taxon>Pyriculariaceae</taxon>
        <taxon>Pyricularia</taxon>
    </lineage>
</organism>
<protein>
    <submittedName>
        <fullName evidence="5">Uncharacterized protein</fullName>
    </submittedName>
</protein>